<keyword evidence="2 5" id="KW-0812">Transmembrane</keyword>
<evidence type="ECO:0000313" key="8">
    <source>
        <dbReference type="Proteomes" id="UP000295447"/>
    </source>
</evidence>
<feature type="transmembrane region" description="Helical" evidence="5">
    <location>
        <begin position="29"/>
        <end position="48"/>
    </location>
</feature>
<gene>
    <name evidence="7" type="ORF">EV650_6781</name>
</gene>
<organism evidence="7 8">
    <name type="scientific">Kribbella kalugense</name>
    <dbReference type="NCBI Taxonomy" id="2512221"/>
    <lineage>
        <taxon>Bacteria</taxon>
        <taxon>Bacillati</taxon>
        <taxon>Actinomycetota</taxon>
        <taxon>Actinomycetes</taxon>
        <taxon>Propionibacteriales</taxon>
        <taxon>Kribbellaceae</taxon>
        <taxon>Kribbella</taxon>
    </lineage>
</organism>
<sequence length="170" mass="18421">MVYFGGFLGLIGLLTLVFRDGDVAGMPAVAVGVGLLVVGVVVGAFGVVRRRVVRRRKIARGEPVPVGDVFQRARALPRLLREVRQGTYADLPKSRPFIWVLALVYLISPIDILPDLLPVIGVTDDAGVAVWLLTSVSTATGLYLNRERERRRLPGGRDLGDRDLGNGATH</sequence>
<reference evidence="7 8" key="1">
    <citation type="submission" date="2019-03" db="EMBL/GenBank/DDBJ databases">
        <title>Genomic Encyclopedia of Type Strains, Phase III (KMG-III): the genomes of soil and plant-associated and newly described type strains.</title>
        <authorList>
            <person name="Whitman W."/>
        </authorList>
    </citation>
    <scope>NUCLEOTIDE SEQUENCE [LARGE SCALE GENOMIC DNA]</scope>
    <source>
        <strain evidence="7 8">VKM Ac-2570</strain>
    </source>
</reference>
<evidence type="ECO:0000256" key="5">
    <source>
        <dbReference type="SAM" id="Phobius"/>
    </source>
</evidence>
<feature type="domain" description="DUF1232" evidence="6">
    <location>
        <begin position="98"/>
        <end position="131"/>
    </location>
</feature>
<dbReference type="InterPro" id="IPR010652">
    <property type="entry name" value="DUF1232"/>
</dbReference>
<keyword evidence="4 5" id="KW-0472">Membrane</keyword>
<evidence type="ECO:0000313" key="7">
    <source>
        <dbReference type="EMBL" id="TDW15299.1"/>
    </source>
</evidence>
<feature type="transmembrane region" description="Helical" evidence="5">
    <location>
        <begin position="126"/>
        <end position="144"/>
    </location>
</feature>
<dbReference type="EMBL" id="SODF01000003">
    <property type="protein sequence ID" value="TDW15299.1"/>
    <property type="molecule type" value="Genomic_DNA"/>
</dbReference>
<evidence type="ECO:0000256" key="4">
    <source>
        <dbReference type="ARBA" id="ARBA00023136"/>
    </source>
</evidence>
<protein>
    <submittedName>
        <fullName evidence="7">Uncharacterized membrane protein YkvA (DUF1232 family)</fullName>
    </submittedName>
</protein>
<comment type="subcellular location">
    <subcellularLocation>
        <location evidence="1">Endomembrane system</location>
        <topology evidence="1">Multi-pass membrane protein</topology>
    </subcellularLocation>
</comment>
<dbReference type="Proteomes" id="UP000295447">
    <property type="component" value="Unassembled WGS sequence"/>
</dbReference>
<evidence type="ECO:0000256" key="2">
    <source>
        <dbReference type="ARBA" id="ARBA00022692"/>
    </source>
</evidence>
<evidence type="ECO:0000256" key="1">
    <source>
        <dbReference type="ARBA" id="ARBA00004127"/>
    </source>
</evidence>
<dbReference type="AlphaFoldDB" id="A0A4R7ZCQ5"/>
<accession>A0A4R7ZCQ5</accession>
<comment type="caution">
    <text evidence="7">The sequence shown here is derived from an EMBL/GenBank/DDBJ whole genome shotgun (WGS) entry which is preliminary data.</text>
</comment>
<dbReference type="OrthoDB" id="5147173at2"/>
<evidence type="ECO:0000256" key="3">
    <source>
        <dbReference type="ARBA" id="ARBA00022989"/>
    </source>
</evidence>
<keyword evidence="8" id="KW-1185">Reference proteome</keyword>
<dbReference type="Pfam" id="PF06803">
    <property type="entry name" value="DUF1232"/>
    <property type="match status" value="1"/>
</dbReference>
<feature type="transmembrane region" description="Helical" evidence="5">
    <location>
        <begin position="97"/>
        <end position="120"/>
    </location>
</feature>
<dbReference type="RefSeq" id="WP_134123175.1">
    <property type="nucleotide sequence ID" value="NZ_SODF01000003.1"/>
</dbReference>
<keyword evidence="3 5" id="KW-1133">Transmembrane helix</keyword>
<dbReference type="GO" id="GO:0012505">
    <property type="term" value="C:endomembrane system"/>
    <property type="evidence" value="ECO:0007669"/>
    <property type="project" value="UniProtKB-SubCell"/>
</dbReference>
<evidence type="ECO:0000259" key="6">
    <source>
        <dbReference type="Pfam" id="PF06803"/>
    </source>
</evidence>
<proteinExistence type="predicted"/>
<name>A0A4R7ZCQ5_9ACTN</name>